<organism evidence="1 2">
    <name type="scientific">Mycolicibacterium celeriflavum</name>
    <name type="common">Mycobacterium celeriflavum</name>
    <dbReference type="NCBI Taxonomy" id="1249101"/>
    <lineage>
        <taxon>Bacteria</taxon>
        <taxon>Bacillati</taxon>
        <taxon>Actinomycetota</taxon>
        <taxon>Actinomycetes</taxon>
        <taxon>Mycobacteriales</taxon>
        <taxon>Mycobacteriaceae</taxon>
        <taxon>Mycolicibacterium</taxon>
    </lineage>
</organism>
<dbReference type="OrthoDB" id="4763905at2"/>
<sequence length="97" mass="10194">MTAGSSKNRYGPAGFVAAVANILVVQFATWIFLPYFLLTLFALPILLVDLVVAGVLASRPGKWGAIGRGMLIGWLAGPLSLLVFIPAYFAADATGLI</sequence>
<dbReference type="Proteomes" id="UP000466431">
    <property type="component" value="Chromosome"/>
</dbReference>
<keyword evidence="2" id="KW-1185">Reference proteome</keyword>
<dbReference type="AlphaFoldDB" id="A0A1X0BRB3"/>
<gene>
    <name evidence="1" type="ORF">MCEL_42940</name>
</gene>
<dbReference type="EMBL" id="AP022591">
    <property type="protein sequence ID" value="BBY45999.1"/>
    <property type="molecule type" value="Genomic_DNA"/>
</dbReference>
<protein>
    <submittedName>
        <fullName evidence="1">Uncharacterized protein</fullName>
    </submittedName>
</protein>
<reference evidence="1 2" key="1">
    <citation type="journal article" date="2019" name="Emerg. Microbes Infect.">
        <title>Comprehensive subspecies identification of 175 nontuberculous mycobacteria species based on 7547 genomic profiles.</title>
        <authorList>
            <person name="Matsumoto Y."/>
            <person name="Kinjo T."/>
            <person name="Motooka D."/>
            <person name="Nabeya D."/>
            <person name="Jung N."/>
            <person name="Uechi K."/>
            <person name="Horii T."/>
            <person name="Iida T."/>
            <person name="Fujita J."/>
            <person name="Nakamura S."/>
        </authorList>
    </citation>
    <scope>NUCLEOTIDE SEQUENCE [LARGE SCALE GENOMIC DNA]</scope>
    <source>
        <strain evidence="1 2">JCM 18439</strain>
    </source>
</reference>
<name>A0A1X0BRB3_MYCCF</name>
<evidence type="ECO:0000313" key="1">
    <source>
        <dbReference type="EMBL" id="BBY45999.1"/>
    </source>
</evidence>
<evidence type="ECO:0000313" key="2">
    <source>
        <dbReference type="Proteomes" id="UP000466431"/>
    </source>
</evidence>
<dbReference type="KEGG" id="mcee:MCEL_42940"/>
<accession>A0A1X0BRB3</accession>
<proteinExistence type="predicted"/>